<dbReference type="Pfam" id="PF00400">
    <property type="entry name" value="WD40"/>
    <property type="match status" value="3"/>
</dbReference>
<feature type="repeat" description="WD" evidence="3">
    <location>
        <begin position="242"/>
        <end position="283"/>
    </location>
</feature>
<dbReference type="InterPro" id="IPR001680">
    <property type="entry name" value="WD40_rpt"/>
</dbReference>
<dbReference type="InterPro" id="IPR051350">
    <property type="entry name" value="WD_repeat-ST_regulator"/>
</dbReference>
<sequence length="554" mass="61808">MEKLNGRNRFFSNGSSVESKIKTEKAMLTTQSGYTVEKSDLVRIMIQSMKALGYRKSSEMLEKESGVRLEESFVMQFREKVQEGDWEAVRALLPKMNLTPADTTKATMLIHRQEFLELLEEGKMKEALAILRNLIAPKNPDRAEVNLLSSLVMYPNVEDMKRAANWKGVDGGSRLKILDEVQKLMDPSYVVPGLRMLTLVDQALTHQISQCQFHNAKITHFSLLHDHHCSLGEIPQACISVLHEHKDEVWHVAFSHSGTRLASASKDKSVILWAIEPTRKLEHKLVGHHKAPSFVAWSPDDSRILSTDNLSCFRVWDAKSGELVLSVPSAEKEDASEPDSVLTCSWHPNGEHIVCARLLEKKIVTYDLKGKQVSAWAVDQMIRDLAITPPNLIVMVGTSHTVKAFNLATKKREGCPITETSPVTSFCMSQDGRYALISVSHPAGIKLWDLTTGEVVRHYEGIKQSRYVVQASFGGAEETFVVSGSEDSQVYIWHRSSGELLAVLPGHSGTVNCVSWSPKNPTLFVSASDDSTIRIWSVRQKNGNASHNGDIKVK</sequence>
<dbReference type="SMART" id="SM00320">
    <property type="entry name" value="WD40"/>
    <property type="match status" value="7"/>
</dbReference>
<dbReference type="EMBL" id="HBHP01030635">
    <property type="protein sequence ID" value="CAD9774861.1"/>
    <property type="molecule type" value="Transcribed_RNA"/>
</dbReference>
<feature type="domain" description="CTLH" evidence="4">
    <location>
        <begin position="75"/>
        <end position="126"/>
    </location>
</feature>
<dbReference type="Gene3D" id="2.130.10.10">
    <property type="entry name" value="YVTN repeat-like/Quinoprotein amine dehydrogenase"/>
    <property type="match status" value="2"/>
</dbReference>
<evidence type="ECO:0000256" key="1">
    <source>
        <dbReference type="ARBA" id="ARBA00022574"/>
    </source>
</evidence>
<feature type="repeat" description="WD" evidence="3">
    <location>
        <begin position="480"/>
        <end position="503"/>
    </location>
</feature>
<keyword evidence="1 3" id="KW-0853">WD repeat</keyword>
<dbReference type="PROSITE" id="PS50294">
    <property type="entry name" value="WD_REPEATS_REGION"/>
    <property type="match status" value="2"/>
</dbReference>
<dbReference type="InterPro" id="IPR015943">
    <property type="entry name" value="WD40/YVTN_repeat-like_dom_sf"/>
</dbReference>
<dbReference type="PROSITE" id="PS50897">
    <property type="entry name" value="CTLH"/>
    <property type="match status" value="1"/>
</dbReference>
<evidence type="ECO:0000256" key="3">
    <source>
        <dbReference type="PROSITE-ProRule" id="PRU00221"/>
    </source>
</evidence>
<feature type="repeat" description="WD" evidence="3">
    <location>
        <begin position="504"/>
        <end position="546"/>
    </location>
</feature>
<dbReference type="InterPro" id="IPR036322">
    <property type="entry name" value="WD40_repeat_dom_sf"/>
</dbReference>
<evidence type="ECO:0000313" key="5">
    <source>
        <dbReference type="EMBL" id="CAD9774861.1"/>
    </source>
</evidence>
<dbReference type="PRINTS" id="PR00320">
    <property type="entry name" value="GPROTEINBRPT"/>
</dbReference>
<proteinExistence type="predicted"/>
<dbReference type="InterPro" id="IPR006595">
    <property type="entry name" value="CTLH_C"/>
</dbReference>
<dbReference type="InterPro" id="IPR006594">
    <property type="entry name" value="LisH"/>
</dbReference>
<evidence type="ECO:0000259" key="4">
    <source>
        <dbReference type="PROSITE" id="PS50897"/>
    </source>
</evidence>
<dbReference type="SUPFAM" id="SSF50978">
    <property type="entry name" value="WD40 repeat-like"/>
    <property type="match status" value="1"/>
</dbReference>
<dbReference type="PROSITE" id="PS50896">
    <property type="entry name" value="LISH"/>
    <property type="match status" value="1"/>
</dbReference>
<protein>
    <recommendedName>
        <fullName evidence="4">CTLH domain-containing protein</fullName>
    </recommendedName>
</protein>
<dbReference type="CDD" id="cd00200">
    <property type="entry name" value="WD40"/>
    <property type="match status" value="1"/>
</dbReference>
<dbReference type="PANTHER" id="PTHR22838">
    <property type="entry name" value="WD REPEAT PROTEIN 26-RELATED"/>
    <property type="match status" value="1"/>
</dbReference>
<dbReference type="PROSITE" id="PS50082">
    <property type="entry name" value="WD_REPEATS_2"/>
    <property type="match status" value="4"/>
</dbReference>
<gene>
    <name evidence="5" type="ORF">LSP00402_LOCUS18856</name>
</gene>
<organism evidence="5">
    <name type="scientific">Lotharella oceanica</name>
    <dbReference type="NCBI Taxonomy" id="641309"/>
    <lineage>
        <taxon>Eukaryota</taxon>
        <taxon>Sar</taxon>
        <taxon>Rhizaria</taxon>
        <taxon>Cercozoa</taxon>
        <taxon>Chlorarachniophyceae</taxon>
        <taxon>Lotharella</taxon>
    </lineage>
</organism>
<name>A0A7S2TZV2_9EUKA</name>
<dbReference type="InterPro" id="IPR020472">
    <property type="entry name" value="WD40_PAC1"/>
</dbReference>
<dbReference type="AlphaFoldDB" id="A0A7S2TZV2"/>
<dbReference type="PANTHER" id="PTHR22838:SF0">
    <property type="entry name" value="WD REPEAT-CONTAINING PROTEIN 26"/>
    <property type="match status" value="1"/>
</dbReference>
<dbReference type="Pfam" id="PF23627">
    <property type="entry name" value="LisH_WDR26"/>
    <property type="match status" value="1"/>
</dbReference>
<accession>A0A7S2TZV2</accession>
<keyword evidence="2" id="KW-0677">Repeat</keyword>
<reference evidence="5" key="1">
    <citation type="submission" date="2021-01" db="EMBL/GenBank/DDBJ databases">
        <authorList>
            <person name="Corre E."/>
            <person name="Pelletier E."/>
            <person name="Niang G."/>
            <person name="Scheremetjew M."/>
            <person name="Finn R."/>
            <person name="Kale V."/>
            <person name="Holt S."/>
            <person name="Cochrane G."/>
            <person name="Meng A."/>
            <person name="Brown T."/>
            <person name="Cohen L."/>
        </authorList>
    </citation>
    <scope>NUCLEOTIDE SEQUENCE</scope>
    <source>
        <strain evidence="5">CCMP622</strain>
    </source>
</reference>
<feature type="repeat" description="WD" evidence="3">
    <location>
        <begin position="285"/>
        <end position="326"/>
    </location>
</feature>
<evidence type="ECO:0000256" key="2">
    <source>
        <dbReference type="ARBA" id="ARBA00022737"/>
    </source>
</evidence>